<keyword evidence="2" id="KW-1185">Reference proteome</keyword>
<reference evidence="2" key="1">
    <citation type="journal article" date="2023" name="Front. Plant Sci.">
        <title>Chromosomal-level genome assembly of Melastoma candidum provides insights into trichome evolution.</title>
        <authorList>
            <person name="Zhong Y."/>
            <person name="Wu W."/>
            <person name="Sun C."/>
            <person name="Zou P."/>
            <person name="Liu Y."/>
            <person name="Dai S."/>
            <person name="Zhou R."/>
        </authorList>
    </citation>
    <scope>NUCLEOTIDE SEQUENCE [LARGE SCALE GENOMIC DNA]</scope>
</reference>
<accession>A0ACB9R914</accession>
<sequence>MMNAVAIALLVASLASAGVWSPPPPSTERSNDDVIVKGGHRVVVVEYDKDGNPNTKVSISPDHDVLHHEPPVDSGNPSEEGGGHHRPKELICDAFGKCRHKIASAFGRAKEEAAEGVHDAEEAAREAKDSVEEKIGKVKEELLHKTHEAMEGVRSKVDSTKDAAKDAARSVKEGVSESAESAGESVKETAREVKAAAESVRSRAMRMKDFGDRHLMKHLGLDALSGLLNLVGFATAYGMCVWVTFVSSYVLASVLPRHMFGQVQSKIYPVYFRGMVCCVSATLMGHLLSRRKLLATSHPEALQAYNLLTAILTVLVNMLYMEPSATKVMMEKMKVEKEEGRGRDLGPETRKGTGGPPAAETEEEEEEEVRERVRRLNCRLRKLNSYSSMLNVMSLMSLTWHLVYLAQRLSMTC</sequence>
<gene>
    <name evidence="1" type="ORF">MLD38_013089</name>
</gene>
<comment type="caution">
    <text evidence="1">The sequence shown here is derived from an EMBL/GenBank/DDBJ whole genome shotgun (WGS) entry which is preliminary data.</text>
</comment>
<name>A0ACB9R914_9MYRT</name>
<dbReference type="Proteomes" id="UP001057402">
    <property type="component" value="Chromosome 4"/>
</dbReference>
<dbReference type="EMBL" id="CM042883">
    <property type="protein sequence ID" value="KAI4375185.1"/>
    <property type="molecule type" value="Genomic_DNA"/>
</dbReference>
<proteinExistence type="predicted"/>
<evidence type="ECO:0000313" key="1">
    <source>
        <dbReference type="EMBL" id="KAI4375185.1"/>
    </source>
</evidence>
<evidence type="ECO:0000313" key="2">
    <source>
        <dbReference type="Proteomes" id="UP001057402"/>
    </source>
</evidence>
<organism evidence="1 2">
    <name type="scientific">Melastoma candidum</name>
    <dbReference type="NCBI Taxonomy" id="119954"/>
    <lineage>
        <taxon>Eukaryota</taxon>
        <taxon>Viridiplantae</taxon>
        <taxon>Streptophyta</taxon>
        <taxon>Embryophyta</taxon>
        <taxon>Tracheophyta</taxon>
        <taxon>Spermatophyta</taxon>
        <taxon>Magnoliopsida</taxon>
        <taxon>eudicotyledons</taxon>
        <taxon>Gunneridae</taxon>
        <taxon>Pentapetalae</taxon>
        <taxon>rosids</taxon>
        <taxon>malvids</taxon>
        <taxon>Myrtales</taxon>
        <taxon>Melastomataceae</taxon>
        <taxon>Melastomatoideae</taxon>
        <taxon>Melastomateae</taxon>
        <taxon>Melastoma</taxon>
    </lineage>
</organism>
<protein>
    <submittedName>
        <fullName evidence="1">Uncharacterized protein</fullName>
    </submittedName>
</protein>